<feature type="signal peptide" evidence="1">
    <location>
        <begin position="1"/>
        <end position="21"/>
    </location>
</feature>
<evidence type="ECO:0000313" key="3">
    <source>
        <dbReference type="EMBL" id="TKC12610.1"/>
    </source>
</evidence>
<dbReference type="AlphaFoldDB" id="A0A4U1CWI9"/>
<accession>A0A4U1CWI9</accession>
<feature type="domain" description="DUF3347" evidence="2">
    <location>
        <begin position="35"/>
        <end position="124"/>
    </location>
</feature>
<keyword evidence="4" id="KW-1185">Reference proteome</keyword>
<protein>
    <submittedName>
        <fullName evidence="3">DUF3347 domain-containing protein</fullName>
    </submittedName>
</protein>
<dbReference type="Pfam" id="PF11827">
    <property type="entry name" value="DUF3347"/>
    <property type="match status" value="1"/>
</dbReference>
<evidence type="ECO:0000313" key="4">
    <source>
        <dbReference type="Proteomes" id="UP000309488"/>
    </source>
</evidence>
<dbReference type="InterPro" id="IPR021782">
    <property type="entry name" value="DUF3347"/>
</dbReference>
<organism evidence="3 4">
    <name type="scientific">Pedobacter polaris</name>
    <dbReference type="NCBI Taxonomy" id="2571273"/>
    <lineage>
        <taxon>Bacteria</taxon>
        <taxon>Pseudomonadati</taxon>
        <taxon>Bacteroidota</taxon>
        <taxon>Sphingobacteriia</taxon>
        <taxon>Sphingobacteriales</taxon>
        <taxon>Sphingobacteriaceae</taxon>
        <taxon>Pedobacter</taxon>
    </lineage>
</organism>
<dbReference type="Proteomes" id="UP000309488">
    <property type="component" value="Unassembled WGS sequence"/>
</dbReference>
<dbReference type="OrthoDB" id="5513217at2"/>
<feature type="chain" id="PRO_5020501781" evidence="1">
    <location>
        <begin position="22"/>
        <end position="168"/>
    </location>
</feature>
<evidence type="ECO:0000259" key="2">
    <source>
        <dbReference type="Pfam" id="PF11827"/>
    </source>
</evidence>
<reference evidence="3 4" key="1">
    <citation type="submission" date="2019-04" db="EMBL/GenBank/DDBJ databases">
        <title>Pedobacter sp. RP-3-22 sp. nov., isolated from Arctic soil.</title>
        <authorList>
            <person name="Dahal R.H."/>
            <person name="Kim D.-U."/>
        </authorList>
    </citation>
    <scope>NUCLEOTIDE SEQUENCE [LARGE SCALE GENOMIC DNA]</scope>
    <source>
        <strain evidence="3 4">RP-3-22</strain>
    </source>
</reference>
<evidence type="ECO:0000256" key="1">
    <source>
        <dbReference type="SAM" id="SignalP"/>
    </source>
</evidence>
<sequence length="168" mass="18801">MKKTLLILAVIFTAVTTITKAQSEAVKKEFNKTLMAYFDTKNALAKDNVNLAAIGAKDLATALTGFPVKSLSAAQQITWKTQATEIKKAADAIVLQKDLKEQRKSFWPLSSAILKLARELKLNNKDVYVQYCPMVKKSWLNEVENVQNPFYGSMMYDCGEVTETITKK</sequence>
<dbReference type="RefSeq" id="WP_136838735.1">
    <property type="nucleotide sequence ID" value="NZ_SWBR01000001.1"/>
</dbReference>
<proteinExistence type="predicted"/>
<keyword evidence="1" id="KW-0732">Signal</keyword>
<dbReference type="EMBL" id="SWBR01000001">
    <property type="protein sequence ID" value="TKC12610.1"/>
    <property type="molecule type" value="Genomic_DNA"/>
</dbReference>
<name>A0A4U1CWI9_9SPHI</name>
<gene>
    <name evidence="3" type="ORF">FA048_03050</name>
</gene>
<comment type="caution">
    <text evidence="3">The sequence shown here is derived from an EMBL/GenBank/DDBJ whole genome shotgun (WGS) entry which is preliminary data.</text>
</comment>